<keyword evidence="2" id="KW-1133">Transmembrane helix</keyword>
<proteinExistence type="predicted"/>
<dbReference type="PANTHER" id="PTHR33429">
    <property type="entry name" value="OS02G0708000 PROTEIN-RELATED"/>
    <property type="match status" value="1"/>
</dbReference>
<reference evidence="3 4" key="1">
    <citation type="submission" date="2024-01" db="EMBL/GenBank/DDBJ databases">
        <title>The genomes of 5 underutilized Papilionoideae crops provide insights into root nodulation and disease resistance.</title>
        <authorList>
            <person name="Yuan L."/>
        </authorList>
    </citation>
    <scope>NUCLEOTIDE SEQUENCE [LARGE SCALE GENOMIC DNA]</scope>
    <source>
        <strain evidence="3">LY-2023</strain>
        <tissue evidence="3">Leaf</tissue>
    </source>
</reference>
<feature type="region of interest" description="Disordered" evidence="1">
    <location>
        <begin position="1"/>
        <end position="20"/>
    </location>
</feature>
<dbReference type="AlphaFoldDB" id="A0AAN9KK27"/>
<comment type="caution">
    <text evidence="3">The sequence shown here is derived from an EMBL/GenBank/DDBJ whole genome shotgun (WGS) entry which is preliminary data.</text>
</comment>
<gene>
    <name evidence="3" type="ORF">RJT34_02007</name>
</gene>
<accession>A0AAN9KK27</accession>
<name>A0AAN9KK27_CLITE</name>
<evidence type="ECO:0000313" key="3">
    <source>
        <dbReference type="EMBL" id="KAK7317617.1"/>
    </source>
</evidence>
<keyword evidence="2" id="KW-0472">Membrane</keyword>
<keyword evidence="4" id="KW-1185">Reference proteome</keyword>
<evidence type="ECO:0000256" key="1">
    <source>
        <dbReference type="SAM" id="MobiDB-lite"/>
    </source>
</evidence>
<feature type="region of interest" description="Disordered" evidence="1">
    <location>
        <begin position="134"/>
        <end position="155"/>
    </location>
</feature>
<dbReference type="Proteomes" id="UP001359559">
    <property type="component" value="Unassembled WGS sequence"/>
</dbReference>
<keyword evidence="2" id="KW-0812">Transmembrane</keyword>
<dbReference type="PANTHER" id="PTHR33429:SF7">
    <property type="entry name" value="OS02G0708000 PROTEIN"/>
    <property type="match status" value="1"/>
</dbReference>
<dbReference type="EMBL" id="JAYKXN010000001">
    <property type="protein sequence ID" value="KAK7317617.1"/>
    <property type="molecule type" value="Genomic_DNA"/>
</dbReference>
<organism evidence="3 4">
    <name type="scientific">Clitoria ternatea</name>
    <name type="common">Butterfly pea</name>
    <dbReference type="NCBI Taxonomy" id="43366"/>
    <lineage>
        <taxon>Eukaryota</taxon>
        <taxon>Viridiplantae</taxon>
        <taxon>Streptophyta</taxon>
        <taxon>Embryophyta</taxon>
        <taxon>Tracheophyta</taxon>
        <taxon>Spermatophyta</taxon>
        <taxon>Magnoliopsida</taxon>
        <taxon>eudicotyledons</taxon>
        <taxon>Gunneridae</taxon>
        <taxon>Pentapetalae</taxon>
        <taxon>rosids</taxon>
        <taxon>fabids</taxon>
        <taxon>Fabales</taxon>
        <taxon>Fabaceae</taxon>
        <taxon>Papilionoideae</taxon>
        <taxon>50 kb inversion clade</taxon>
        <taxon>NPAAA clade</taxon>
        <taxon>indigoferoid/millettioid clade</taxon>
        <taxon>Phaseoleae</taxon>
        <taxon>Clitoria</taxon>
    </lineage>
</organism>
<feature type="compositionally biased region" description="Low complexity" evidence="1">
    <location>
        <begin position="1"/>
        <end position="12"/>
    </location>
</feature>
<evidence type="ECO:0000313" key="4">
    <source>
        <dbReference type="Proteomes" id="UP001359559"/>
    </source>
</evidence>
<evidence type="ECO:0000256" key="2">
    <source>
        <dbReference type="SAM" id="Phobius"/>
    </source>
</evidence>
<feature type="transmembrane region" description="Helical" evidence="2">
    <location>
        <begin position="31"/>
        <end position="52"/>
    </location>
</feature>
<protein>
    <submittedName>
        <fullName evidence="3">Uncharacterized protein</fullName>
    </submittedName>
</protein>
<sequence>MSLQAQPQQPAQVYPTPVTNQPQLHHSHGSFGAVFIVLAIILVISLVACFLGRLCNRRYNNRHSHSSQRPPKQQRQQIHNFHPTEGDIEFGVDKRVPVPPVIRSKIHEHHDHEAAGRGQQLHVSDNMKDFEEIHHDGRKPHGHGLAYEGEFRAGA</sequence>